<dbReference type="GO" id="GO:0005783">
    <property type="term" value="C:endoplasmic reticulum"/>
    <property type="evidence" value="ECO:0000318"/>
    <property type="project" value="GO_Central"/>
</dbReference>
<evidence type="ECO:0000256" key="10">
    <source>
        <dbReference type="SAM" id="Phobius"/>
    </source>
</evidence>
<evidence type="ECO:0000256" key="2">
    <source>
        <dbReference type="ARBA" id="ARBA00004151"/>
    </source>
</evidence>
<evidence type="ECO:0000256" key="8">
    <source>
        <dbReference type="ARBA" id="ARBA00023136"/>
    </source>
</evidence>
<dbReference type="GO" id="GO:0033116">
    <property type="term" value="C:endoplasmic reticulum-Golgi intermediate compartment membrane"/>
    <property type="evidence" value="ECO:0007669"/>
    <property type="project" value="UniProtKB-SubCell"/>
</dbReference>
<organism evidence="13 14">
    <name type="scientific">Ciona intestinalis</name>
    <name type="common">Transparent sea squirt</name>
    <name type="synonym">Ascidia intestinalis</name>
    <dbReference type="NCBI Taxonomy" id="7719"/>
    <lineage>
        <taxon>Eukaryota</taxon>
        <taxon>Metazoa</taxon>
        <taxon>Chordata</taxon>
        <taxon>Tunicata</taxon>
        <taxon>Ascidiacea</taxon>
        <taxon>Phlebobranchia</taxon>
        <taxon>Cionidae</taxon>
        <taxon>Ciona</taxon>
    </lineage>
</organism>
<dbReference type="Ensembl" id="ENSCINT00000011872.3">
    <property type="protein sequence ID" value="ENSCINP00000011872.3"/>
    <property type="gene ID" value="ENSCING00000005752.3"/>
</dbReference>
<evidence type="ECO:0000256" key="6">
    <source>
        <dbReference type="ARBA" id="ARBA00022729"/>
    </source>
</evidence>
<dbReference type="GO" id="GO:0005789">
    <property type="term" value="C:endoplasmic reticulum membrane"/>
    <property type="evidence" value="ECO:0007669"/>
    <property type="project" value="UniProtKB-SubCell"/>
</dbReference>
<dbReference type="GO" id="GO:0005793">
    <property type="term" value="C:endoplasmic reticulum-Golgi intermediate compartment"/>
    <property type="evidence" value="ECO:0000318"/>
    <property type="project" value="GO_Central"/>
</dbReference>
<protein>
    <submittedName>
        <fullName evidence="13">Uncharacterized LOC100176919</fullName>
    </submittedName>
</protein>
<accession>F6PZ24</accession>
<feature type="domain" description="GOLD" evidence="12">
    <location>
        <begin position="62"/>
        <end position="149"/>
    </location>
</feature>
<reference evidence="14" key="1">
    <citation type="journal article" date="2002" name="Science">
        <title>The draft genome of Ciona intestinalis: insights into chordate and vertebrate origins.</title>
        <authorList>
            <person name="Dehal P."/>
            <person name="Satou Y."/>
            <person name="Campbell R.K."/>
            <person name="Chapman J."/>
            <person name="Degnan B."/>
            <person name="De Tomaso A."/>
            <person name="Davidson B."/>
            <person name="Di Gregorio A."/>
            <person name="Gelpke M."/>
            <person name="Goodstein D.M."/>
            <person name="Harafuji N."/>
            <person name="Hastings K.E."/>
            <person name="Ho I."/>
            <person name="Hotta K."/>
            <person name="Huang W."/>
            <person name="Kawashima T."/>
            <person name="Lemaire P."/>
            <person name="Martinez D."/>
            <person name="Meinertzhagen I.A."/>
            <person name="Necula S."/>
            <person name="Nonaka M."/>
            <person name="Putnam N."/>
            <person name="Rash S."/>
            <person name="Saiga H."/>
            <person name="Satake M."/>
            <person name="Terry A."/>
            <person name="Yamada L."/>
            <person name="Wang H.G."/>
            <person name="Awazu S."/>
            <person name="Azumi K."/>
            <person name="Boore J."/>
            <person name="Branno M."/>
            <person name="Chin-Bow S."/>
            <person name="DeSantis R."/>
            <person name="Doyle S."/>
            <person name="Francino P."/>
            <person name="Keys D.N."/>
            <person name="Haga S."/>
            <person name="Hayashi H."/>
            <person name="Hino K."/>
            <person name="Imai K.S."/>
            <person name="Inaba K."/>
            <person name="Kano S."/>
            <person name="Kobayashi K."/>
            <person name="Kobayashi M."/>
            <person name="Lee B.I."/>
            <person name="Makabe K.W."/>
            <person name="Manohar C."/>
            <person name="Matassi G."/>
            <person name="Medina M."/>
            <person name="Mochizuki Y."/>
            <person name="Mount S."/>
            <person name="Morishita T."/>
            <person name="Miura S."/>
            <person name="Nakayama A."/>
            <person name="Nishizaka S."/>
            <person name="Nomoto H."/>
            <person name="Ohta F."/>
            <person name="Oishi K."/>
            <person name="Rigoutsos I."/>
            <person name="Sano M."/>
            <person name="Sasaki A."/>
            <person name="Sasakura Y."/>
            <person name="Shoguchi E."/>
            <person name="Shin-i T."/>
            <person name="Spagnuolo A."/>
            <person name="Stainier D."/>
            <person name="Suzuki M.M."/>
            <person name="Tassy O."/>
            <person name="Takatori N."/>
            <person name="Tokuoka M."/>
            <person name="Yagi K."/>
            <person name="Yoshizaki F."/>
            <person name="Wada S."/>
            <person name="Zhang C."/>
            <person name="Hyatt P.D."/>
            <person name="Larimer F."/>
            <person name="Detter C."/>
            <person name="Doggett N."/>
            <person name="Glavina T."/>
            <person name="Hawkins T."/>
            <person name="Richardson P."/>
            <person name="Lucas S."/>
            <person name="Kohara Y."/>
            <person name="Levine M."/>
            <person name="Satoh N."/>
            <person name="Rokhsar D.S."/>
        </authorList>
    </citation>
    <scope>NUCLEOTIDE SEQUENCE [LARGE SCALE GENOMIC DNA]</scope>
</reference>
<dbReference type="GO" id="GO:0006888">
    <property type="term" value="P:endoplasmic reticulum to Golgi vesicle-mediated transport"/>
    <property type="evidence" value="ECO:0000318"/>
    <property type="project" value="GO_Central"/>
</dbReference>
<keyword evidence="5 9" id="KW-0812">Transmembrane</keyword>
<keyword evidence="14" id="KW-1185">Reference proteome</keyword>
<evidence type="ECO:0000259" key="12">
    <source>
        <dbReference type="PROSITE" id="PS50866"/>
    </source>
</evidence>
<accession>A0A1W2WFM1</accession>
<dbReference type="InterPro" id="IPR009038">
    <property type="entry name" value="GOLD_dom"/>
</dbReference>
<evidence type="ECO:0000256" key="11">
    <source>
        <dbReference type="SAM" id="SignalP"/>
    </source>
</evidence>
<comment type="subcellular location">
    <subcellularLocation>
        <location evidence="1">Endoplasmic reticulum membrane</location>
        <topology evidence="1">Single-pass type I membrane protein</topology>
    </subcellularLocation>
    <subcellularLocation>
        <location evidence="2">Endoplasmic reticulum-Golgi intermediate compartment membrane</location>
        <topology evidence="2">Single-pass type I membrane protein</topology>
    </subcellularLocation>
    <subcellularLocation>
        <location evidence="3">Golgi apparatus</location>
        <location evidence="3">cis-Golgi network membrane</location>
        <topology evidence="3">Single-pass type I membrane protein</topology>
    </subcellularLocation>
    <subcellularLocation>
        <location evidence="9">Membrane</location>
        <topology evidence="9">Single-pass type I membrane protein</topology>
    </subcellularLocation>
</comment>
<dbReference type="KEGG" id="cin:100176919"/>
<dbReference type="HOGENOM" id="CLU_1085693_0_0_1"/>
<dbReference type="GO" id="GO:0007030">
    <property type="term" value="P:Golgi organization"/>
    <property type="evidence" value="ECO:0000318"/>
    <property type="project" value="GO_Central"/>
</dbReference>
<dbReference type="Proteomes" id="UP000008144">
    <property type="component" value="Chromosome 14"/>
</dbReference>
<keyword evidence="6 11" id="KW-0732">Signal</keyword>
<proteinExistence type="inferred from homology"/>
<dbReference type="OMA" id="NESETFM"/>
<dbReference type="RefSeq" id="XP_002130338.1">
    <property type="nucleotide sequence ID" value="XM_002130302.4"/>
</dbReference>
<dbReference type="GO" id="GO:0006886">
    <property type="term" value="P:intracellular protein transport"/>
    <property type="evidence" value="ECO:0000318"/>
    <property type="project" value="GO_Central"/>
</dbReference>
<dbReference type="EMBL" id="EAAA01001210">
    <property type="status" value="NOT_ANNOTATED_CDS"/>
    <property type="molecule type" value="Genomic_DNA"/>
</dbReference>
<dbReference type="SMART" id="SM01190">
    <property type="entry name" value="EMP24_GP25L"/>
    <property type="match status" value="1"/>
</dbReference>
<dbReference type="GO" id="GO:0030134">
    <property type="term" value="C:COPII-coated ER to Golgi transport vesicle"/>
    <property type="evidence" value="ECO:0000318"/>
    <property type="project" value="GO_Central"/>
</dbReference>
<dbReference type="InParanoid" id="F6PZ24"/>
<gene>
    <name evidence="13" type="primary">LOC100176919</name>
</gene>
<dbReference type="STRING" id="7719.ENSCINP00000011872"/>
<evidence type="ECO:0000256" key="1">
    <source>
        <dbReference type="ARBA" id="ARBA00004115"/>
    </source>
</evidence>
<dbReference type="GeneID" id="100176919"/>
<reference evidence="13" key="4">
    <citation type="submission" date="2025-09" db="UniProtKB">
        <authorList>
            <consortium name="Ensembl"/>
        </authorList>
    </citation>
    <scope>IDENTIFICATION</scope>
</reference>
<evidence type="ECO:0000256" key="3">
    <source>
        <dbReference type="ARBA" id="ARBA00004619"/>
    </source>
</evidence>
<keyword evidence="8 10" id="KW-0472">Membrane</keyword>
<comment type="similarity">
    <text evidence="4 9">Belongs to the EMP24/GP25L family.</text>
</comment>
<dbReference type="Pfam" id="PF01105">
    <property type="entry name" value="EMP24_GP25L"/>
    <property type="match status" value="1"/>
</dbReference>
<dbReference type="PANTHER" id="PTHR22811">
    <property type="entry name" value="TRANSMEMBRANE EMP24 DOMAIN-CONTAINING PROTEIN"/>
    <property type="match status" value="1"/>
</dbReference>
<dbReference type="GO" id="GO:0005794">
    <property type="term" value="C:Golgi apparatus"/>
    <property type="evidence" value="ECO:0000318"/>
    <property type="project" value="GO_Central"/>
</dbReference>
<dbReference type="AlphaFoldDB" id="F6PZ24"/>
<feature type="signal peptide" evidence="11">
    <location>
        <begin position="1"/>
        <end position="16"/>
    </location>
</feature>
<reference evidence="13" key="3">
    <citation type="submission" date="2025-08" db="UniProtKB">
        <authorList>
            <consortium name="Ensembl"/>
        </authorList>
    </citation>
    <scope>IDENTIFICATION</scope>
</reference>
<dbReference type="PROSITE" id="PS50866">
    <property type="entry name" value="GOLD"/>
    <property type="match status" value="1"/>
</dbReference>
<dbReference type="InterPro" id="IPR036598">
    <property type="entry name" value="GOLD_dom_sf"/>
</dbReference>
<name>F6PZ24_CIOIN</name>
<dbReference type="SUPFAM" id="SSF101576">
    <property type="entry name" value="Supernatant protein factor (SPF), C-terminal domain"/>
    <property type="match status" value="1"/>
</dbReference>
<evidence type="ECO:0000313" key="14">
    <source>
        <dbReference type="Proteomes" id="UP000008144"/>
    </source>
</evidence>
<dbReference type="GeneTree" id="ENSGT00940000166069"/>
<dbReference type="OrthoDB" id="10037706at2759"/>
<evidence type="ECO:0000256" key="7">
    <source>
        <dbReference type="ARBA" id="ARBA00022989"/>
    </source>
</evidence>
<feature type="transmembrane region" description="Helical" evidence="10">
    <location>
        <begin position="221"/>
        <end position="239"/>
    </location>
</feature>
<sequence>MQLLLLFLVFLQCACAQEGYTSEDMSQQLYGTKFANEFFRSLQRGSLLHEFGIKTYVAAGSTECYFQYCAAGAELVVGFEMATSGGVANKGLLSGYVSSPNGTRLLVSSEPKNEQQFEVECAEKGVYEFCLDNTGDHLFPKLAYFHIVVLNKQLFTTFHESVQNSNESETFMTTMYQVFDKVFHINKNWMVVKMVQHHKEAMKHRDIDTLVSNAWRVSSTAMATIMVTLFVGLAQVYSVRRMFNEKSGKGKTALRL</sequence>
<evidence type="ECO:0000256" key="9">
    <source>
        <dbReference type="RuleBase" id="RU003827"/>
    </source>
</evidence>
<evidence type="ECO:0000256" key="5">
    <source>
        <dbReference type="ARBA" id="ARBA00022692"/>
    </source>
</evidence>
<evidence type="ECO:0000256" key="4">
    <source>
        <dbReference type="ARBA" id="ARBA00007104"/>
    </source>
</evidence>
<dbReference type="InterPro" id="IPR015720">
    <property type="entry name" value="Emp24-like"/>
</dbReference>
<reference evidence="13" key="2">
    <citation type="journal article" date="2008" name="Genome Biol.">
        <title>Improved genome assembly and evidence-based global gene model set for the chordate Ciona intestinalis: new insight into intron and operon populations.</title>
        <authorList>
            <person name="Satou Y."/>
            <person name="Mineta K."/>
            <person name="Ogasawara M."/>
            <person name="Sasakura Y."/>
            <person name="Shoguchi E."/>
            <person name="Ueno K."/>
            <person name="Yamada L."/>
            <person name="Matsumoto J."/>
            <person name="Wasserscheid J."/>
            <person name="Dewar K."/>
            <person name="Wiley G.B."/>
            <person name="Macmil S.L."/>
            <person name="Roe B.A."/>
            <person name="Zeller R.W."/>
            <person name="Hastings K.E."/>
            <person name="Lemaire P."/>
            <person name="Lindquist E."/>
            <person name="Endo T."/>
            <person name="Hotta K."/>
            <person name="Inaba K."/>
        </authorList>
    </citation>
    <scope>NUCLEOTIDE SEQUENCE [LARGE SCALE GENOMIC DNA]</scope>
    <source>
        <strain evidence="13">wild type</strain>
    </source>
</reference>
<feature type="chain" id="PRO_5014089910" evidence="11">
    <location>
        <begin position="17"/>
        <end position="256"/>
    </location>
</feature>
<evidence type="ECO:0000313" key="13">
    <source>
        <dbReference type="Ensembl" id="ENSCINP00000011872.3"/>
    </source>
</evidence>
<keyword evidence="7 10" id="KW-1133">Transmembrane helix</keyword>